<dbReference type="GO" id="GO:0005975">
    <property type="term" value="P:carbohydrate metabolic process"/>
    <property type="evidence" value="ECO:0007669"/>
    <property type="project" value="InterPro"/>
</dbReference>
<dbReference type="Gene3D" id="1.50.10.10">
    <property type="match status" value="1"/>
</dbReference>
<evidence type="ECO:0000313" key="2">
    <source>
        <dbReference type="EMBL" id="CAE8638689.1"/>
    </source>
</evidence>
<keyword evidence="3" id="KW-1185">Reference proteome</keyword>
<feature type="signal peptide" evidence="1">
    <location>
        <begin position="1"/>
        <end position="20"/>
    </location>
</feature>
<dbReference type="AlphaFoldDB" id="A0A813HKZ5"/>
<sequence>MASAARCWALGAAVVTAVLALEPQESATQSGDSTCLLQASAGQAAFRGRGQPSSSLLLASAGCPRSADASLFLDESSGQVILANGYVCVSIVSGAITSLSGDLHGEGDFGVNVLAGAGVTFQAEDGAGNVWSSAFLQPSDVQFVVLRNDPGGVELRIEGIQVAGGSRSSSAVAAEAWTLQLMAGDRRLTFRAEGQVLQQASLRAVRRQWEMSPASIYGLFKEGVVQMKAAAKGADFFTSEDHLLRLYSLGGPGKEAAQVGNASLDMLFSEPGAVQNVIMSSDSGKHYWSGLQQVLAGGMKSTLLDKWMPGWGNSPSVEVASNTTWSHTIILGVNNLDFPVARLGVGPNLPQDDLHAALMGIYASPVGCLCTHRNGVKLGARVAQIATTIAQPIRGYSNNYNFFDPDNYISTSAMLWSNDPYLQQQVRAVIERSGAYLTPQGQLPHHFAGLEPVFTALSGAIQTGPNVFWILSAINYAKSAQDLEWLKAYMPTLRHASAFLYNLIDPEIKLAFVQGSLMIDVFIRNNFASDTNAQLVGFFREFAEAEEAVGNSTGAASLRDLASQIAASMNRYLWLPGSDHYVTQWDGPFLNTTRDFVDYDSNLMAAAHGIPSSDQARQILKRIDGGRCRAGPTFVSEKYYGRGDTTYGNIGDSACAMGRIAWFDALARKRYGDAAGFESYILGPLKSALLSTTWMHERMGCDGAQQTNRTPMYFEYPSTVSMLIRAVKYGIDIGFGQIRIQPLGVTSFSYHINEVDIDFSPDHVVVRIPGTGLAQITVGPVAPSATFKLHTVGEDASCSSGQTASQAVSTADGQLQFTAAIGRGCVVSAVKM</sequence>
<organism evidence="2 3">
    <name type="scientific">Polarella glacialis</name>
    <name type="common">Dinoflagellate</name>
    <dbReference type="NCBI Taxonomy" id="89957"/>
    <lineage>
        <taxon>Eukaryota</taxon>
        <taxon>Sar</taxon>
        <taxon>Alveolata</taxon>
        <taxon>Dinophyceae</taxon>
        <taxon>Suessiales</taxon>
        <taxon>Suessiaceae</taxon>
        <taxon>Polarella</taxon>
    </lineage>
</organism>
<reference evidence="2" key="1">
    <citation type="submission" date="2021-02" db="EMBL/GenBank/DDBJ databases">
        <authorList>
            <person name="Dougan E. K."/>
            <person name="Rhodes N."/>
            <person name="Thang M."/>
            <person name="Chan C."/>
        </authorList>
    </citation>
    <scope>NUCLEOTIDE SEQUENCE</scope>
</reference>
<dbReference type="Proteomes" id="UP000654075">
    <property type="component" value="Unassembled WGS sequence"/>
</dbReference>
<accession>A0A813HKZ5</accession>
<dbReference type="SUPFAM" id="SSF48208">
    <property type="entry name" value="Six-hairpin glycosidases"/>
    <property type="match status" value="1"/>
</dbReference>
<gene>
    <name evidence="2" type="ORF">PGLA1383_LOCUS53828</name>
</gene>
<dbReference type="InterPro" id="IPR012341">
    <property type="entry name" value="6hp_glycosidase-like_sf"/>
</dbReference>
<evidence type="ECO:0000256" key="1">
    <source>
        <dbReference type="SAM" id="SignalP"/>
    </source>
</evidence>
<comment type="caution">
    <text evidence="2">The sequence shown here is derived from an EMBL/GenBank/DDBJ whole genome shotgun (WGS) entry which is preliminary data.</text>
</comment>
<evidence type="ECO:0008006" key="4">
    <source>
        <dbReference type="Google" id="ProtNLM"/>
    </source>
</evidence>
<protein>
    <recommendedName>
        <fullName evidence="4">Alpha-L-rhamnosidase</fullName>
    </recommendedName>
</protein>
<dbReference type="InterPro" id="IPR008928">
    <property type="entry name" value="6-hairpin_glycosidase_sf"/>
</dbReference>
<evidence type="ECO:0000313" key="3">
    <source>
        <dbReference type="Proteomes" id="UP000654075"/>
    </source>
</evidence>
<name>A0A813HKZ5_POLGL</name>
<keyword evidence="1" id="KW-0732">Signal</keyword>
<dbReference type="OrthoDB" id="189842at2759"/>
<dbReference type="EMBL" id="CAJNNV010032034">
    <property type="protein sequence ID" value="CAE8638689.1"/>
    <property type="molecule type" value="Genomic_DNA"/>
</dbReference>
<proteinExistence type="predicted"/>
<feature type="chain" id="PRO_5032321583" description="Alpha-L-rhamnosidase" evidence="1">
    <location>
        <begin position="21"/>
        <end position="832"/>
    </location>
</feature>
<dbReference type="OMA" id="WIDINTT"/>